<reference evidence="17 18" key="1">
    <citation type="submission" date="2009-11" db="EMBL/GenBank/DDBJ databases">
        <title>Annotation of Allomyces macrogynus ATCC 38327.</title>
        <authorList>
            <consortium name="The Broad Institute Genome Sequencing Platform"/>
            <person name="Russ C."/>
            <person name="Cuomo C."/>
            <person name="Burger G."/>
            <person name="Gray M.W."/>
            <person name="Holland P.W.H."/>
            <person name="King N."/>
            <person name="Lang F.B.F."/>
            <person name="Roger A.J."/>
            <person name="Ruiz-Trillo I."/>
            <person name="Young S.K."/>
            <person name="Zeng Q."/>
            <person name="Gargeya S."/>
            <person name="Fitzgerald M."/>
            <person name="Haas B."/>
            <person name="Abouelleil A."/>
            <person name="Alvarado L."/>
            <person name="Arachchi H.M."/>
            <person name="Berlin A."/>
            <person name="Chapman S.B."/>
            <person name="Gearin G."/>
            <person name="Goldberg J."/>
            <person name="Griggs A."/>
            <person name="Gujja S."/>
            <person name="Hansen M."/>
            <person name="Heiman D."/>
            <person name="Howarth C."/>
            <person name="Larimer J."/>
            <person name="Lui A."/>
            <person name="MacDonald P.J.P."/>
            <person name="McCowen C."/>
            <person name="Montmayeur A."/>
            <person name="Murphy C."/>
            <person name="Neiman D."/>
            <person name="Pearson M."/>
            <person name="Priest M."/>
            <person name="Roberts A."/>
            <person name="Saif S."/>
            <person name="Shea T."/>
            <person name="Sisk P."/>
            <person name="Stolte C."/>
            <person name="Sykes S."/>
            <person name="Wortman J."/>
            <person name="Nusbaum C."/>
            <person name="Birren B."/>
        </authorList>
    </citation>
    <scope>NUCLEOTIDE SEQUENCE [LARGE SCALE GENOMIC DNA]</scope>
    <source>
        <strain evidence="17 18">ATCC 38327</strain>
    </source>
</reference>
<gene>
    <name evidence="17" type="ORF">AMAG_11253</name>
</gene>
<evidence type="ECO:0000259" key="15">
    <source>
        <dbReference type="Pfam" id="PF07885"/>
    </source>
</evidence>
<dbReference type="InterPro" id="IPR013099">
    <property type="entry name" value="K_chnl_dom"/>
</dbReference>
<keyword evidence="3" id="KW-0633">Potassium transport</keyword>
<dbReference type="OrthoDB" id="297496at2759"/>
<feature type="transmembrane region" description="Helical" evidence="13">
    <location>
        <begin position="601"/>
        <end position="617"/>
    </location>
</feature>
<keyword evidence="8" id="KW-0406">Ion transport</keyword>
<dbReference type="GO" id="GO:0005267">
    <property type="term" value="F:potassium channel activity"/>
    <property type="evidence" value="ECO:0007669"/>
    <property type="project" value="UniProtKB-KW"/>
</dbReference>
<evidence type="ECO:0000259" key="16">
    <source>
        <dbReference type="Pfam" id="PF22614"/>
    </source>
</evidence>
<reference evidence="18" key="2">
    <citation type="submission" date="2009-11" db="EMBL/GenBank/DDBJ databases">
        <title>The Genome Sequence of Allomyces macrogynus strain ATCC 38327.</title>
        <authorList>
            <consortium name="The Broad Institute Genome Sequencing Platform"/>
            <person name="Russ C."/>
            <person name="Cuomo C."/>
            <person name="Shea T."/>
            <person name="Young S.K."/>
            <person name="Zeng Q."/>
            <person name="Koehrsen M."/>
            <person name="Haas B."/>
            <person name="Borodovsky M."/>
            <person name="Guigo R."/>
            <person name="Alvarado L."/>
            <person name="Berlin A."/>
            <person name="Borenstein D."/>
            <person name="Chen Z."/>
            <person name="Engels R."/>
            <person name="Freedman E."/>
            <person name="Gellesch M."/>
            <person name="Goldberg J."/>
            <person name="Griggs A."/>
            <person name="Gujja S."/>
            <person name="Heiman D."/>
            <person name="Hepburn T."/>
            <person name="Howarth C."/>
            <person name="Jen D."/>
            <person name="Larson L."/>
            <person name="Lewis B."/>
            <person name="Mehta T."/>
            <person name="Park D."/>
            <person name="Pearson M."/>
            <person name="Roberts A."/>
            <person name="Saif S."/>
            <person name="Shenoy N."/>
            <person name="Sisk P."/>
            <person name="Stolte C."/>
            <person name="Sykes S."/>
            <person name="Walk T."/>
            <person name="White J."/>
            <person name="Yandava C."/>
            <person name="Burger G."/>
            <person name="Gray M.W."/>
            <person name="Holland P.W.H."/>
            <person name="King N."/>
            <person name="Lang F.B.F."/>
            <person name="Roger A.J."/>
            <person name="Ruiz-Trillo I."/>
            <person name="Lander E."/>
            <person name="Nusbaum C."/>
        </authorList>
    </citation>
    <scope>NUCLEOTIDE SEQUENCE [LARGE SCALE GENOMIC DNA]</scope>
    <source>
        <strain evidence="18">ATCC 38327</strain>
    </source>
</reference>
<keyword evidence="5" id="KW-0631">Potassium channel</keyword>
<feature type="region of interest" description="Disordered" evidence="12">
    <location>
        <begin position="1"/>
        <end position="84"/>
    </location>
</feature>
<protein>
    <recommendedName>
        <fullName evidence="19">Potassium channel domain-containing protein</fullName>
    </recommendedName>
</protein>
<evidence type="ECO:0000256" key="8">
    <source>
        <dbReference type="ARBA" id="ARBA00023065"/>
    </source>
</evidence>
<feature type="transmembrane region" description="Helical" evidence="13">
    <location>
        <begin position="515"/>
        <end position="536"/>
    </location>
</feature>
<keyword evidence="2" id="KW-0813">Transport</keyword>
<evidence type="ECO:0000256" key="9">
    <source>
        <dbReference type="ARBA" id="ARBA00023136"/>
    </source>
</evidence>
<evidence type="ECO:0000313" key="17">
    <source>
        <dbReference type="EMBL" id="KNE66758.1"/>
    </source>
</evidence>
<feature type="transmembrane region" description="Helical" evidence="13">
    <location>
        <begin position="425"/>
        <end position="452"/>
    </location>
</feature>
<dbReference type="InterPro" id="IPR003148">
    <property type="entry name" value="RCK_N"/>
</dbReference>
<dbReference type="OMA" id="DVDMQHS"/>
<accession>A0A0L0SVZ2</accession>
<evidence type="ECO:0008006" key="19">
    <source>
        <dbReference type="Google" id="ProtNLM"/>
    </source>
</evidence>
<organism evidence="17 18">
    <name type="scientific">Allomyces macrogynus (strain ATCC 38327)</name>
    <name type="common">Allomyces javanicus var. macrogynus</name>
    <dbReference type="NCBI Taxonomy" id="578462"/>
    <lineage>
        <taxon>Eukaryota</taxon>
        <taxon>Fungi</taxon>
        <taxon>Fungi incertae sedis</taxon>
        <taxon>Blastocladiomycota</taxon>
        <taxon>Blastocladiomycetes</taxon>
        <taxon>Blastocladiales</taxon>
        <taxon>Blastocladiaceae</taxon>
        <taxon>Allomyces</taxon>
    </lineage>
</organism>
<evidence type="ECO:0000313" key="18">
    <source>
        <dbReference type="Proteomes" id="UP000054350"/>
    </source>
</evidence>
<dbReference type="eggNOG" id="KOG3193">
    <property type="taxonomic scope" value="Eukaryota"/>
</dbReference>
<sequence length="1307" mass="145078">MSSTTPSDGSASGMHVPDIMAAPDITADAGADVGPLPSPTRRRFSADWWRTRFTTATSDDPLAAPPIFDTATTTADFPTPPPPDYPAVPLPPPAPPRSVPMIRRDGGSGGRTRPFSVPATADLLGGSTSPEFASPVSAPTRMSSRRLFRPHSVDELWGPPAGTSHDALPAFQHRLRRHQSGRLRDRFMTNQTVGSATSDGVGSGSVSAFAPIPLQRFHTHTQPIDLPFDRTETMDTNDFRSSWFFGSGGRRRRDDADRDQDAGDDDGDEDDADEEAEDETDAHVGASTSDSEGAAPHRSRIPLAGSTNGVPTRRPSLLRMRHEQRRMRREEHDRSTMSDLGLSTDFQDHVTKYRRTWRANWPTRRTSAMNTASLQSINPARYVYERRHRKARQSPLEGIGGHLWSALTVGRHFDRVRASKPLRAFFILLHLVTDLALVVLYLVEMAALFPTLDTQVPMPGFHPPWLWIPRPFPIYVVGLSLAMINLVAFISRLAFSDDLLRTLFSWDTPVDLLTTVPFFVSIFLTNGPLLYIPYFLRSIPCISRLRRFMHIRLELSDTIEAVDALREKLTALVATIVGIIYVTMCAFQYTEVMFGNQTLSIIDSVYATVVTLTTVGYGDITPKSWQGRLVVVVGILVSFVFVPGLVSSAVETWKVRRDGGGTFSKRKRLQHVVLIGRFEDPRLVSSLLQALFHSETSKPLKVVFLCRRRPPAAVKALINAPLFRDRVFYIQGSALNDTDLQRAQIATADAVFFISNNTTAEDERNVLRVWSVVRHAPLTHLYIYTHRPEFERYHTVHSTAVVCADEMKQSLLGSNCIHRGVATLIINLISTTTPEDHYEVPWMAQYGDGMGHEIYNLHVPELFRGCQFHHIAAYLFLEFQVVVIAVRIPVLHRTAEFETIDYHVILNPGAEYVLRGNEELVCIAQGLHEIHLIQAMSPEQFERSLHNHPPIFTTMPSSAPASRFTLGRRPTTTSIVPPEALLQSLPKLLGTPYLIDQPEAPFTDSRKVSLCHLLRTPPTRVTDVVLDDASELTGHILVITPSWYLFRFLTTVRAAHIPAEDLRPILFMSTTLPTSDEFRVLAPFPLVHYLQGNPRRRKDLLRANVTAADRVVILSDLERSTAPSSPGNGRGGKNDENGGGGSDDFVDLGPILTRHLVAHVAARPPGPPGAALDSPGTLARRGNMYTMVELSDSNAIKYLDPSSDMAGYNPVVLDIVKLFAGVRTRTHLRLDRELGLQPSFLYTIDVPTEYVGLPFKAIFVDLCLQHGVIAVGLYRAPCKTLGNSASFVYTAPHPEVVLKDSDVLSPS</sequence>
<dbReference type="PANTHER" id="PTHR10027:SF10">
    <property type="entry name" value="SLOWPOKE 2, ISOFORM D"/>
    <property type="match status" value="1"/>
</dbReference>
<evidence type="ECO:0000256" key="1">
    <source>
        <dbReference type="ARBA" id="ARBA00004141"/>
    </source>
</evidence>
<keyword evidence="7 13" id="KW-1133">Transmembrane helix</keyword>
<dbReference type="SMR" id="A0A0L0SVZ2"/>
<keyword evidence="6" id="KW-0630">Potassium</keyword>
<name>A0A0L0SVZ2_ALLM3</name>
<evidence type="ECO:0000256" key="4">
    <source>
        <dbReference type="ARBA" id="ARBA00022692"/>
    </source>
</evidence>
<evidence type="ECO:0000256" key="5">
    <source>
        <dbReference type="ARBA" id="ARBA00022826"/>
    </source>
</evidence>
<feature type="compositionally biased region" description="Polar residues" evidence="12">
    <location>
        <begin position="1"/>
        <end position="10"/>
    </location>
</feature>
<dbReference type="Pfam" id="PF07885">
    <property type="entry name" value="Ion_trans_2"/>
    <property type="match status" value="1"/>
</dbReference>
<evidence type="ECO:0000256" key="10">
    <source>
        <dbReference type="ARBA" id="ARBA00023303"/>
    </source>
</evidence>
<keyword evidence="4 13" id="KW-0812">Transmembrane</keyword>
<feature type="transmembrane region" description="Helical" evidence="13">
    <location>
        <begin position="472"/>
        <end position="495"/>
    </location>
</feature>
<dbReference type="Gene3D" id="1.10.287.70">
    <property type="match status" value="1"/>
</dbReference>
<feature type="domain" description="Calcium-activated potassium channel BK alpha subunit" evidence="14">
    <location>
        <begin position="800"/>
        <end position="886"/>
    </location>
</feature>
<dbReference type="PANTHER" id="PTHR10027">
    <property type="entry name" value="CALCIUM-ACTIVATED POTASSIUM CHANNEL ALPHA CHAIN"/>
    <property type="match status" value="1"/>
</dbReference>
<evidence type="ECO:0000256" key="7">
    <source>
        <dbReference type="ARBA" id="ARBA00022989"/>
    </source>
</evidence>
<dbReference type="Proteomes" id="UP000054350">
    <property type="component" value="Unassembled WGS sequence"/>
</dbReference>
<keyword evidence="10" id="KW-0407">Ion channel</keyword>
<feature type="compositionally biased region" description="Basic and acidic residues" evidence="12">
    <location>
        <begin position="252"/>
        <end position="261"/>
    </location>
</feature>
<comment type="subcellular location">
    <subcellularLocation>
        <location evidence="1">Membrane</location>
        <topology evidence="1">Multi-pass membrane protein</topology>
    </subcellularLocation>
</comment>
<feature type="transmembrane region" description="Helical" evidence="13">
    <location>
        <begin position="629"/>
        <end position="650"/>
    </location>
</feature>
<dbReference type="Pfam" id="PF03493">
    <property type="entry name" value="BK_channel_a"/>
    <property type="match status" value="1"/>
</dbReference>
<dbReference type="InterPro" id="IPR047871">
    <property type="entry name" value="K_chnl_Slo-like"/>
</dbReference>
<dbReference type="SUPFAM" id="SSF81324">
    <property type="entry name" value="Voltage-gated potassium channels"/>
    <property type="match status" value="1"/>
</dbReference>
<feature type="domain" description="RCK N-terminal" evidence="16">
    <location>
        <begin position="1032"/>
        <end position="1119"/>
    </location>
</feature>
<evidence type="ECO:0000259" key="14">
    <source>
        <dbReference type="Pfam" id="PF03493"/>
    </source>
</evidence>
<feature type="region of interest" description="Disordered" evidence="12">
    <location>
        <begin position="1118"/>
        <end position="1144"/>
    </location>
</feature>
<feature type="transmembrane region" description="Helical" evidence="13">
    <location>
        <begin position="569"/>
        <end position="589"/>
    </location>
</feature>
<comment type="catalytic activity">
    <reaction evidence="11">
        <text>K(+)(in) = K(+)(out)</text>
        <dbReference type="Rhea" id="RHEA:29463"/>
        <dbReference type="ChEBI" id="CHEBI:29103"/>
    </reaction>
</comment>
<evidence type="ECO:0000256" key="13">
    <source>
        <dbReference type="SAM" id="Phobius"/>
    </source>
</evidence>
<dbReference type="InterPro" id="IPR003929">
    <property type="entry name" value="K_chnl_BK_asu"/>
</dbReference>
<proteinExistence type="predicted"/>
<feature type="compositionally biased region" description="Acidic residues" evidence="12">
    <location>
        <begin position="262"/>
        <end position="280"/>
    </location>
</feature>
<keyword evidence="9 13" id="KW-0472">Membrane</keyword>
<evidence type="ECO:0000256" key="12">
    <source>
        <dbReference type="SAM" id="MobiDB-lite"/>
    </source>
</evidence>
<dbReference type="GO" id="GO:0016020">
    <property type="term" value="C:membrane"/>
    <property type="evidence" value="ECO:0007669"/>
    <property type="project" value="UniProtKB-SubCell"/>
</dbReference>
<feature type="region of interest" description="Disordered" evidence="12">
    <location>
        <begin position="239"/>
        <end position="340"/>
    </location>
</feature>
<feature type="domain" description="Potassium channel" evidence="15">
    <location>
        <begin position="579"/>
        <end position="649"/>
    </location>
</feature>
<evidence type="ECO:0000256" key="6">
    <source>
        <dbReference type="ARBA" id="ARBA00022958"/>
    </source>
</evidence>
<dbReference type="Pfam" id="PF22614">
    <property type="entry name" value="Slo-like_RCK"/>
    <property type="match status" value="2"/>
</dbReference>
<dbReference type="EMBL" id="GG745351">
    <property type="protein sequence ID" value="KNE66758.1"/>
    <property type="molecule type" value="Genomic_DNA"/>
</dbReference>
<feature type="compositionally biased region" description="Low complexity" evidence="12">
    <location>
        <begin position="65"/>
        <end position="77"/>
    </location>
</feature>
<feature type="domain" description="RCK N-terminal" evidence="16">
    <location>
        <begin position="670"/>
        <end position="781"/>
    </location>
</feature>
<evidence type="ECO:0000256" key="11">
    <source>
        <dbReference type="ARBA" id="ARBA00034430"/>
    </source>
</evidence>
<keyword evidence="18" id="KW-1185">Reference proteome</keyword>
<evidence type="ECO:0000256" key="2">
    <source>
        <dbReference type="ARBA" id="ARBA00022448"/>
    </source>
</evidence>
<evidence type="ECO:0000256" key="3">
    <source>
        <dbReference type="ARBA" id="ARBA00022538"/>
    </source>
</evidence>
<dbReference type="Gene3D" id="3.40.50.720">
    <property type="entry name" value="NAD(P)-binding Rossmann-like Domain"/>
    <property type="match status" value="1"/>
</dbReference>
<dbReference type="VEuPathDB" id="FungiDB:AMAG_11253"/>